<dbReference type="PANTHER" id="PTHR11362">
    <property type="entry name" value="PHOSPHATIDYLETHANOLAMINE-BINDING PROTEIN"/>
    <property type="match status" value="1"/>
</dbReference>
<name>A0ABR3FSK8_9AGAR</name>
<evidence type="ECO:0000313" key="3">
    <source>
        <dbReference type="EMBL" id="KAL0578452.1"/>
    </source>
</evidence>
<dbReference type="EMBL" id="JBAHYK010000098">
    <property type="protein sequence ID" value="KAL0578452.1"/>
    <property type="molecule type" value="Genomic_DNA"/>
</dbReference>
<gene>
    <name evidence="3" type="ORF">V5O48_003552</name>
</gene>
<dbReference type="InterPro" id="IPR035810">
    <property type="entry name" value="PEBP_euk"/>
</dbReference>
<keyword evidence="2" id="KW-0472">Membrane</keyword>
<proteinExistence type="predicted"/>
<dbReference type="CDD" id="cd00866">
    <property type="entry name" value="PEBP_euk"/>
    <property type="match status" value="1"/>
</dbReference>
<evidence type="ECO:0000256" key="1">
    <source>
        <dbReference type="SAM" id="MobiDB-lite"/>
    </source>
</evidence>
<organism evidence="3 4">
    <name type="scientific">Marasmius crinis-equi</name>
    <dbReference type="NCBI Taxonomy" id="585013"/>
    <lineage>
        <taxon>Eukaryota</taxon>
        <taxon>Fungi</taxon>
        <taxon>Dikarya</taxon>
        <taxon>Basidiomycota</taxon>
        <taxon>Agaricomycotina</taxon>
        <taxon>Agaricomycetes</taxon>
        <taxon>Agaricomycetidae</taxon>
        <taxon>Agaricales</taxon>
        <taxon>Marasmiineae</taxon>
        <taxon>Marasmiaceae</taxon>
        <taxon>Marasmius</taxon>
    </lineage>
</organism>
<sequence>MAKNNQSIGNGLGEWEIFLEIKGLRQGPGAFIPAPPHLQQKFIRRVVSQLSTSTLSTMLSFAVLALIPFVAAQSNPALEVAAIQAHFKQAGLVPDLLPTFEPSALMTVNFPEVGDIKPGQPITQAQSGPTPAISFTPANSSVKLDGNFTIFMVDADVAGTKPGNVNRHWLVNGVTVSDNKLSNSSATAITSYAGPGPAEGSGPHRYTIILYQQPADFVQPADFREPMGVTAMSLSTYVSDSKLGAVVAANYFTVEVGTSTVSVSSTSAVESSTLSAASATSNGSNGGSSSTGAAGSQSTGSGSNGAVSLNVGAAGSVLALLTTFFMLA</sequence>
<keyword evidence="2" id="KW-1133">Transmembrane helix</keyword>
<dbReference type="Gene3D" id="3.90.280.10">
    <property type="entry name" value="PEBP-like"/>
    <property type="match status" value="1"/>
</dbReference>
<reference evidence="3 4" key="1">
    <citation type="submission" date="2024-02" db="EMBL/GenBank/DDBJ databases">
        <title>A draft genome for the cacao thread blight pathogen Marasmius crinis-equi.</title>
        <authorList>
            <person name="Cohen S.P."/>
            <person name="Baruah I.K."/>
            <person name="Amoako-Attah I."/>
            <person name="Bukari Y."/>
            <person name="Meinhardt L.W."/>
            <person name="Bailey B.A."/>
        </authorList>
    </citation>
    <scope>NUCLEOTIDE SEQUENCE [LARGE SCALE GENOMIC DNA]</scope>
    <source>
        <strain evidence="3 4">GH-76</strain>
    </source>
</reference>
<dbReference type="PANTHER" id="PTHR11362:SF140">
    <property type="entry name" value="PEBP-LIKE PROTEIN"/>
    <property type="match status" value="1"/>
</dbReference>
<protein>
    <recommendedName>
        <fullName evidence="5">PEBP-like protein</fullName>
    </recommendedName>
</protein>
<dbReference type="Pfam" id="PF01161">
    <property type="entry name" value="PBP"/>
    <property type="match status" value="1"/>
</dbReference>
<dbReference type="InterPro" id="IPR008914">
    <property type="entry name" value="PEBP"/>
</dbReference>
<dbReference type="InterPro" id="IPR036610">
    <property type="entry name" value="PEBP-like_sf"/>
</dbReference>
<accession>A0ABR3FSK8</accession>
<keyword evidence="4" id="KW-1185">Reference proteome</keyword>
<feature type="region of interest" description="Disordered" evidence="1">
    <location>
        <begin position="277"/>
        <end position="299"/>
    </location>
</feature>
<evidence type="ECO:0000256" key="2">
    <source>
        <dbReference type="SAM" id="Phobius"/>
    </source>
</evidence>
<comment type="caution">
    <text evidence="3">The sequence shown here is derived from an EMBL/GenBank/DDBJ whole genome shotgun (WGS) entry which is preliminary data.</text>
</comment>
<dbReference type="Proteomes" id="UP001465976">
    <property type="component" value="Unassembled WGS sequence"/>
</dbReference>
<dbReference type="SUPFAM" id="SSF49777">
    <property type="entry name" value="PEBP-like"/>
    <property type="match status" value="1"/>
</dbReference>
<evidence type="ECO:0008006" key="5">
    <source>
        <dbReference type="Google" id="ProtNLM"/>
    </source>
</evidence>
<evidence type="ECO:0000313" key="4">
    <source>
        <dbReference type="Proteomes" id="UP001465976"/>
    </source>
</evidence>
<feature type="transmembrane region" description="Helical" evidence="2">
    <location>
        <begin position="50"/>
        <end position="71"/>
    </location>
</feature>
<keyword evidence="2" id="KW-0812">Transmembrane</keyword>